<name>A0ABR2IFR1_9PEZI</name>
<protein>
    <submittedName>
        <fullName evidence="10">ER membrane protein complex subunit 7</fullName>
    </submittedName>
</protein>
<dbReference type="PANTHER" id="PTHR13605">
    <property type="entry name" value="ER MEMBRANE PROTEIN COMPLEX SUBUNIT 7"/>
    <property type="match status" value="1"/>
</dbReference>
<feature type="region of interest" description="Disordered" evidence="6">
    <location>
        <begin position="241"/>
        <end position="272"/>
    </location>
</feature>
<dbReference type="PANTHER" id="PTHR13605:SF4">
    <property type="entry name" value="ER MEMBRANE PROTEIN COMPLEX SUBUNIT 7"/>
    <property type="match status" value="1"/>
</dbReference>
<dbReference type="InterPro" id="IPR019008">
    <property type="entry name" value="Beta_sandwich_EMC7"/>
</dbReference>
<feature type="compositionally biased region" description="Low complexity" evidence="6">
    <location>
        <begin position="252"/>
        <end position="263"/>
    </location>
</feature>
<evidence type="ECO:0000256" key="8">
    <source>
        <dbReference type="SAM" id="SignalP"/>
    </source>
</evidence>
<comment type="subcellular location">
    <subcellularLocation>
        <location evidence="1">Membrane</location>
        <topology evidence="1">Single-pass membrane protein</topology>
    </subcellularLocation>
</comment>
<dbReference type="InterPro" id="IPR039163">
    <property type="entry name" value="EMC7"/>
</dbReference>
<organism evidence="10 11">
    <name type="scientific">Apiospora arundinis</name>
    <dbReference type="NCBI Taxonomy" id="335852"/>
    <lineage>
        <taxon>Eukaryota</taxon>
        <taxon>Fungi</taxon>
        <taxon>Dikarya</taxon>
        <taxon>Ascomycota</taxon>
        <taxon>Pezizomycotina</taxon>
        <taxon>Sordariomycetes</taxon>
        <taxon>Xylariomycetidae</taxon>
        <taxon>Amphisphaeriales</taxon>
        <taxon>Apiosporaceae</taxon>
        <taxon>Apiospora</taxon>
    </lineage>
</organism>
<evidence type="ECO:0000256" key="5">
    <source>
        <dbReference type="ARBA" id="ARBA00023136"/>
    </source>
</evidence>
<evidence type="ECO:0000256" key="7">
    <source>
        <dbReference type="SAM" id="Phobius"/>
    </source>
</evidence>
<feature type="signal peptide" evidence="8">
    <location>
        <begin position="1"/>
        <end position="20"/>
    </location>
</feature>
<dbReference type="EMBL" id="JAPCWZ010000005">
    <property type="protein sequence ID" value="KAK8862411.1"/>
    <property type="molecule type" value="Genomic_DNA"/>
</dbReference>
<evidence type="ECO:0000313" key="11">
    <source>
        <dbReference type="Proteomes" id="UP001390339"/>
    </source>
</evidence>
<proteinExistence type="predicted"/>
<dbReference type="Pfam" id="PF09430">
    <property type="entry name" value="EMC7_beta-sandw"/>
    <property type="match status" value="1"/>
</dbReference>
<evidence type="ECO:0000256" key="2">
    <source>
        <dbReference type="ARBA" id="ARBA00022692"/>
    </source>
</evidence>
<evidence type="ECO:0000313" key="10">
    <source>
        <dbReference type="EMBL" id="KAK8862411.1"/>
    </source>
</evidence>
<feature type="transmembrane region" description="Helical" evidence="7">
    <location>
        <begin position="169"/>
        <end position="192"/>
    </location>
</feature>
<keyword evidence="3 8" id="KW-0732">Signal</keyword>
<keyword evidence="4 7" id="KW-1133">Transmembrane helix</keyword>
<evidence type="ECO:0000256" key="6">
    <source>
        <dbReference type="SAM" id="MobiDB-lite"/>
    </source>
</evidence>
<keyword evidence="2 7" id="KW-0812">Transmembrane</keyword>
<evidence type="ECO:0000256" key="4">
    <source>
        <dbReference type="ARBA" id="ARBA00022989"/>
    </source>
</evidence>
<keyword evidence="5 7" id="KW-0472">Membrane</keyword>
<dbReference type="Proteomes" id="UP001390339">
    <property type="component" value="Unassembled WGS sequence"/>
</dbReference>
<feature type="domain" description="ER membrane protein complex subunit 7 beta-sandwich" evidence="9">
    <location>
        <begin position="44"/>
        <end position="182"/>
    </location>
</feature>
<comment type="caution">
    <text evidence="10">The sequence shown here is derived from an EMBL/GenBank/DDBJ whole genome shotgun (WGS) entry which is preliminary data.</text>
</comment>
<feature type="chain" id="PRO_5046027197" evidence="8">
    <location>
        <begin position="21"/>
        <end position="272"/>
    </location>
</feature>
<gene>
    <name evidence="10" type="ORF">PGQ11_008646</name>
</gene>
<accession>A0ABR2IFR1</accession>
<sequence>MRVSLSAAAALLSLLQSTVASASSALVATTAVTLTLPPQPALPNPHALPPSTHATLSTLYTTYSAPLSVANTFVFRNVTPGSYLADVHCATHAFHPLRVDVVASSSPDKLGLLSVQAWETFRGNDWDNKGEEAKEIALPGAGGPGSATTAALPVRCLAPKQYFMERSSFSIIGILKNPMILLAMVSMGIFFVMPKMVENMDPEMRAEFEEQQKNNPMASLMGGGGQQAANPLGNFDMASFLAGAPSKKDDGGSSSAAAPAPDAGNGGGRRKK</sequence>
<evidence type="ECO:0000256" key="3">
    <source>
        <dbReference type="ARBA" id="ARBA00022729"/>
    </source>
</evidence>
<evidence type="ECO:0000259" key="9">
    <source>
        <dbReference type="Pfam" id="PF09430"/>
    </source>
</evidence>
<evidence type="ECO:0000256" key="1">
    <source>
        <dbReference type="ARBA" id="ARBA00004167"/>
    </source>
</evidence>
<reference evidence="10 11" key="1">
    <citation type="journal article" date="2024" name="IMA Fungus">
        <title>Apiospora arundinis, a panoply of carbohydrate-active enzymes and secondary metabolites.</title>
        <authorList>
            <person name="Sorensen T."/>
            <person name="Petersen C."/>
            <person name="Muurmann A.T."/>
            <person name="Christiansen J.V."/>
            <person name="Brundto M.L."/>
            <person name="Overgaard C.K."/>
            <person name="Boysen A.T."/>
            <person name="Wollenberg R.D."/>
            <person name="Larsen T.O."/>
            <person name="Sorensen J.L."/>
            <person name="Nielsen K.L."/>
            <person name="Sondergaard T.E."/>
        </authorList>
    </citation>
    <scope>NUCLEOTIDE SEQUENCE [LARGE SCALE GENOMIC DNA]</scope>
    <source>
        <strain evidence="10 11">AAU 773</strain>
    </source>
</reference>
<keyword evidence="11" id="KW-1185">Reference proteome</keyword>